<reference evidence="2 3" key="1">
    <citation type="journal article" date="2015" name="Fungal Genet. Biol.">
        <title>Evolution of novel wood decay mechanisms in Agaricales revealed by the genome sequences of Fistulina hepatica and Cylindrobasidium torrendii.</title>
        <authorList>
            <person name="Floudas D."/>
            <person name="Held B.W."/>
            <person name="Riley R."/>
            <person name="Nagy L.G."/>
            <person name="Koehler G."/>
            <person name="Ransdell A.S."/>
            <person name="Younus H."/>
            <person name="Chow J."/>
            <person name="Chiniquy J."/>
            <person name="Lipzen A."/>
            <person name="Tritt A."/>
            <person name="Sun H."/>
            <person name="Haridas S."/>
            <person name="LaButti K."/>
            <person name="Ohm R.A."/>
            <person name="Kues U."/>
            <person name="Blanchette R.A."/>
            <person name="Grigoriev I.V."/>
            <person name="Minto R.E."/>
            <person name="Hibbett D.S."/>
        </authorList>
    </citation>
    <scope>NUCLEOTIDE SEQUENCE [LARGE SCALE GENOMIC DNA]</scope>
    <source>
        <strain evidence="2 3">FP15055 ss-10</strain>
    </source>
</reference>
<dbReference type="Proteomes" id="UP000054007">
    <property type="component" value="Unassembled WGS sequence"/>
</dbReference>
<dbReference type="OrthoDB" id="3259136at2759"/>
<evidence type="ECO:0000256" key="1">
    <source>
        <dbReference type="SAM" id="SignalP"/>
    </source>
</evidence>
<feature type="signal peptide" evidence="1">
    <location>
        <begin position="1"/>
        <end position="24"/>
    </location>
</feature>
<evidence type="ECO:0000313" key="2">
    <source>
        <dbReference type="EMBL" id="KIY69458.1"/>
    </source>
</evidence>
<dbReference type="EMBL" id="KN880483">
    <property type="protein sequence ID" value="KIY69458.1"/>
    <property type="molecule type" value="Genomic_DNA"/>
</dbReference>
<name>A0A0D7BFZ7_9AGAR</name>
<evidence type="ECO:0000313" key="3">
    <source>
        <dbReference type="Proteomes" id="UP000054007"/>
    </source>
</evidence>
<accession>A0A0D7BFZ7</accession>
<proteinExistence type="predicted"/>
<gene>
    <name evidence="2" type="ORF">CYLTODRAFT_420643</name>
</gene>
<dbReference type="AlphaFoldDB" id="A0A0D7BFZ7"/>
<protein>
    <submittedName>
        <fullName evidence="2">Uncharacterized protein</fullName>
    </submittedName>
</protein>
<organism evidence="2 3">
    <name type="scientific">Cylindrobasidium torrendii FP15055 ss-10</name>
    <dbReference type="NCBI Taxonomy" id="1314674"/>
    <lineage>
        <taxon>Eukaryota</taxon>
        <taxon>Fungi</taxon>
        <taxon>Dikarya</taxon>
        <taxon>Basidiomycota</taxon>
        <taxon>Agaricomycotina</taxon>
        <taxon>Agaricomycetes</taxon>
        <taxon>Agaricomycetidae</taxon>
        <taxon>Agaricales</taxon>
        <taxon>Marasmiineae</taxon>
        <taxon>Physalacriaceae</taxon>
        <taxon>Cylindrobasidium</taxon>
    </lineage>
</organism>
<sequence length="270" mass="30263">MTSTFLSLPVELLLDISRLALVESRPSVLSTVCKDFTNVVNAALYHTVTLDNARRSALFLQTTKSHLRLLQNIRHLVVTADDLKQQSWAAIWCMLPQASGLLSLTLEDGSQVKQLASFLGERTLDFFSSITLREFSDVPSSPRSYIGSPLTRLRVCTPSDVWFSPSTILATFACPPQLTHLQLARRINGNEDNDAVFTAEIKGILETYPELRALTVSLYEPTWPTTTEEADVEASHIWGQLREIGDDRLKVVRGQYEDWMTSPWASECCV</sequence>
<feature type="chain" id="PRO_5002317362" evidence="1">
    <location>
        <begin position="25"/>
        <end position="270"/>
    </location>
</feature>
<keyword evidence="3" id="KW-1185">Reference proteome</keyword>
<keyword evidence="1" id="KW-0732">Signal</keyword>